<keyword evidence="2" id="KW-0378">Hydrolase</keyword>
<evidence type="ECO:0000256" key="1">
    <source>
        <dbReference type="ARBA" id="ARBA00022670"/>
    </source>
</evidence>
<proteinExistence type="predicted"/>
<evidence type="ECO:0008006" key="7">
    <source>
        <dbReference type="Google" id="ProtNLM"/>
    </source>
</evidence>
<dbReference type="Pfam" id="PF00574">
    <property type="entry name" value="CLP_protease"/>
    <property type="match status" value="1"/>
</dbReference>
<evidence type="ECO:0000313" key="6">
    <source>
        <dbReference type="Proteomes" id="UP000190787"/>
    </source>
</evidence>
<dbReference type="SUPFAM" id="SSF52096">
    <property type="entry name" value="ClpP/crotonase"/>
    <property type="match status" value="1"/>
</dbReference>
<keyword evidence="1" id="KW-0645">Protease</keyword>
<dbReference type="InterPro" id="IPR029045">
    <property type="entry name" value="ClpP/crotonase-like_dom_sf"/>
</dbReference>
<accession>A0ABX3MS16</accession>
<dbReference type="PANTHER" id="PTHR10381">
    <property type="entry name" value="ATP-DEPENDENT CLP PROTEASE PROTEOLYTIC SUBUNIT"/>
    <property type="match status" value="1"/>
</dbReference>
<protein>
    <recommendedName>
        <fullName evidence="7">ATP-dependent Clp protease proteolytic subunit</fullName>
    </recommendedName>
</protein>
<feature type="region of interest" description="Disordered" evidence="4">
    <location>
        <begin position="299"/>
        <end position="322"/>
    </location>
</feature>
<evidence type="ECO:0000256" key="2">
    <source>
        <dbReference type="ARBA" id="ARBA00022801"/>
    </source>
</evidence>
<dbReference type="InterPro" id="IPR023562">
    <property type="entry name" value="ClpP/TepA"/>
</dbReference>
<dbReference type="PANTHER" id="PTHR10381:SF70">
    <property type="entry name" value="ATP-DEPENDENT CLP PROTEASE PROTEOLYTIC SUBUNIT"/>
    <property type="match status" value="1"/>
</dbReference>
<dbReference type="Proteomes" id="UP000190787">
    <property type="component" value="Unassembled WGS sequence"/>
</dbReference>
<evidence type="ECO:0000256" key="3">
    <source>
        <dbReference type="ARBA" id="ARBA00022825"/>
    </source>
</evidence>
<evidence type="ECO:0000256" key="4">
    <source>
        <dbReference type="SAM" id="MobiDB-lite"/>
    </source>
</evidence>
<dbReference type="RefSeq" id="WP_078606351.1">
    <property type="nucleotide sequence ID" value="NZ_MPZV01000006.1"/>
</dbReference>
<organism evidence="5 6">
    <name type="scientific">Thioclava sediminum</name>
    <dbReference type="NCBI Taxonomy" id="1915319"/>
    <lineage>
        <taxon>Bacteria</taxon>
        <taxon>Pseudomonadati</taxon>
        <taxon>Pseudomonadota</taxon>
        <taxon>Alphaproteobacteria</taxon>
        <taxon>Rhodobacterales</taxon>
        <taxon>Paracoccaceae</taxon>
        <taxon>Thioclava</taxon>
    </lineage>
</organism>
<dbReference type="CDD" id="cd07016">
    <property type="entry name" value="S14_ClpP_1"/>
    <property type="match status" value="1"/>
</dbReference>
<feature type="compositionally biased region" description="Basic and acidic residues" evidence="4">
    <location>
        <begin position="307"/>
        <end position="322"/>
    </location>
</feature>
<keyword evidence="3" id="KW-0720">Serine protease</keyword>
<evidence type="ECO:0000313" key="5">
    <source>
        <dbReference type="EMBL" id="OOY22496.1"/>
    </source>
</evidence>
<name>A0ABX3MS16_9RHOB</name>
<comment type="caution">
    <text evidence="5">The sequence shown here is derived from an EMBL/GenBank/DDBJ whole genome shotgun (WGS) entry which is preliminary data.</text>
</comment>
<gene>
    <name evidence="5" type="ORF">BMI91_19635</name>
</gene>
<dbReference type="EMBL" id="MPZV01000006">
    <property type="protein sequence ID" value="OOY22496.1"/>
    <property type="molecule type" value="Genomic_DNA"/>
</dbReference>
<sequence>MSAKLQEAFRMHKAEPGKTWYEVKMLGSGDAVVEIFGVIGDWEVDPQSLVSELKALDGPGKTVTIRCDSPGGSVPAGVLLMTAIGQMEATVVMEIWGSCYSMASAIAMACDEVKIARDASMMIHNPMGVAIGTADEVRATAQQLDNIRDQMLDRYAARAEKAGHTREEVSAAMDAEKYYTPLQAIEFGLADVMLEDKASSRMQIDPEFAAVMLGKAPAEMLAIAEEEAPDEAETQADAEVAVTEDERVEVTMLVDGNEVTMTASKDVAELFSGAKLAREQSTNETGDEFVASMKSDADNDGAVMTARPEKAEAGKSMRERKPSRVNAHIANMNANFGRF</sequence>
<dbReference type="NCBIfam" id="NF045542">
    <property type="entry name" value="Clp_rel_HeadMat"/>
    <property type="match status" value="1"/>
</dbReference>
<dbReference type="Gene3D" id="3.90.226.10">
    <property type="entry name" value="2-enoyl-CoA Hydratase, Chain A, domain 1"/>
    <property type="match status" value="1"/>
</dbReference>
<keyword evidence="6" id="KW-1185">Reference proteome</keyword>
<reference evidence="5 6" key="1">
    <citation type="submission" date="2016-11" db="EMBL/GenBank/DDBJ databases">
        <title>A multilocus sequence analysis scheme for characterization of bacteria in the genus Thioclava.</title>
        <authorList>
            <person name="Liu Y."/>
            <person name="Shao Z."/>
        </authorList>
    </citation>
    <scope>NUCLEOTIDE SEQUENCE [LARGE SCALE GENOMIC DNA]</scope>
    <source>
        <strain evidence="5 6">TAW-CT134</strain>
    </source>
</reference>